<reference evidence="2" key="1">
    <citation type="submission" date="2009-11" db="EMBL/GenBank/DDBJ databases">
        <title>Genome sequencing of Bartonella species and comparative genomics.</title>
        <authorList>
            <person name="Engel P."/>
            <person name="Salzburger W."/>
            <person name="Marius L."/>
            <person name="Chao-Chin C."/>
            <person name="Soichi M."/>
            <person name="Christa L."/>
            <person name="Alexandra C."/>
            <person name="Aurelie L."/>
            <person name="Claudine M."/>
            <person name="Stephan S.C."/>
            <person name="Christoph D."/>
        </authorList>
    </citation>
    <scope>NUCLEOTIDE SEQUENCE [LARGE SCALE GENOMIC DNA]</scope>
    <source>
        <strain evidence="2">CIP 104772 / 73</strain>
    </source>
</reference>
<organism evidence="1 2">
    <name type="scientific">Bartonella clarridgeiae (strain CCUG 45776 / CIP 104772 / 73)</name>
    <dbReference type="NCBI Taxonomy" id="696125"/>
    <lineage>
        <taxon>Bacteria</taxon>
        <taxon>Pseudomonadati</taxon>
        <taxon>Pseudomonadota</taxon>
        <taxon>Alphaproteobacteria</taxon>
        <taxon>Hyphomicrobiales</taxon>
        <taxon>Bartonellaceae</taxon>
        <taxon>Bartonella</taxon>
    </lineage>
</organism>
<dbReference type="AlphaFoldDB" id="E6YG88"/>
<accession>E6YG88</accession>
<sequence>MNIINHILNYIQLSKILSPSPLFSLTRNKINLPHPVIAKNIHAVIID</sequence>
<evidence type="ECO:0000313" key="2">
    <source>
        <dbReference type="Proteomes" id="UP000009101"/>
    </source>
</evidence>
<dbReference type="Proteomes" id="UP000009101">
    <property type="component" value="Chromosome"/>
</dbReference>
<dbReference type="HOGENOM" id="CLU_3165043_0_0_5"/>
<keyword evidence="2" id="KW-1185">Reference proteome</keyword>
<protein>
    <submittedName>
        <fullName evidence="1">Uncharacterized protein</fullName>
    </submittedName>
</protein>
<dbReference type="EMBL" id="FN645454">
    <property type="protein sequence ID" value="CBI75876.1"/>
    <property type="molecule type" value="Genomic_DNA"/>
</dbReference>
<proteinExistence type="predicted"/>
<evidence type="ECO:0000313" key="1">
    <source>
        <dbReference type="EMBL" id="CBI75876.1"/>
    </source>
</evidence>
<gene>
    <name evidence="1" type="ordered locus">BARCL_0195</name>
</gene>
<name>E6YG88_BARC7</name>
<reference evidence="1 2" key="2">
    <citation type="journal article" date="2011" name="PLoS Genet.">
        <title>Parallel evolution of a type IV secretion system in radiating lineages of the host-restricted bacterial pathogen Bartonella.</title>
        <authorList>
            <person name="Engel P."/>
            <person name="Salzburger W."/>
            <person name="Liesch M."/>
            <person name="Chang C.C."/>
            <person name="Maruyama S."/>
            <person name="Lanz C."/>
            <person name="Calteau A."/>
            <person name="Lajus A."/>
            <person name="Medigue C."/>
            <person name="Schuster S.C."/>
            <person name="Dehio C."/>
        </authorList>
    </citation>
    <scope>NUCLEOTIDE SEQUENCE [LARGE SCALE GENOMIC DNA]</scope>
    <source>
        <strain evidence="2">CIP 104772 / 73</strain>
    </source>
</reference>
<dbReference type="KEGG" id="bcd:BARCL_0195"/>